<dbReference type="InterPro" id="IPR045886">
    <property type="entry name" value="ThiF/MoeB/HesA"/>
</dbReference>
<organism evidence="2 3">
    <name type="scientific">Williamsoniiplasma lucivorax</name>
    <dbReference type="NCBI Taxonomy" id="209274"/>
    <lineage>
        <taxon>Bacteria</taxon>
        <taxon>Bacillati</taxon>
        <taxon>Mycoplasmatota</taxon>
        <taxon>Mollicutes</taxon>
        <taxon>Entomoplasmatales</taxon>
        <taxon>Williamsoniiplasma</taxon>
    </lineage>
</organism>
<evidence type="ECO:0000313" key="2">
    <source>
        <dbReference type="EMBL" id="PPE05796.1"/>
    </source>
</evidence>
<dbReference type="CDD" id="cd01483">
    <property type="entry name" value="E1_enzyme_family"/>
    <property type="match status" value="1"/>
</dbReference>
<dbReference type="GO" id="GO:0016779">
    <property type="term" value="F:nucleotidyltransferase activity"/>
    <property type="evidence" value="ECO:0007669"/>
    <property type="project" value="TreeGrafter"/>
</dbReference>
<keyword evidence="3" id="KW-1185">Reference proteome</keyword>
<dbReference type="PANTHER" id="PTHR10953:SF102">
    <property type="entry name" value="ADENYLYLTRANSFERASE AND SULFURTRANSFERASE MOCS3"/>
    <property type="match status" value="1"/>
</dbReference>
<dbReference type="GO" id="GO:0005737">
    <property type="term" value="C:cytoplasm"/>
    <property type="evidence" value="ECO:0007669"/>
    <property type="project" value="TreeGrafter"/>
</dbReference>
<gene>
    <name evidence="2" type="ORF">ELUCI_v1c00840</name>
</gene>
<dbReference type="InterPro" id="IPR000594">
    <property type="entry name" value="ThiF_NAD_FAD-bd"/>
</dbReference>
<accession>A0A2S5REP5</accession>
<dbReference type="Pfam" id="PF00899">
    <property type="entry name" value="ThiF"/>
    <property type="match status" value="1"/>
</dbReference>
<protein>
    <submittedName>
        <fullName evidence="2">MccB-like protein</fullName>
    </submittedName>
</protein>
<feature type="domain" description="THIF-type NAD/FAD binding fold" evidence="1">
    <location>
        <begin position="104"/>
        <end position="324"/>
    </location>
</feature>
<dbReference type="PANTHER" id="PTHR10953">
    <property type="entry name" value="UBIQUITIN-ACTIVATING ENZYME E1"/>
    <property type="match status" value="1"/>
</dbReference>
<proteinExistence type="predicted"/>
<dbReference type="Proteomes" id="UP000237865">
    <property type="component" value="Unassembled WGS sequence"/>
</dbReference>
<evidence type="ECO:0000259" key="1">
    <source>
        <dbReference type="Pfam" id="PF00899"/>
    </source>
</evidence>
<dbReference type="Gene3D" id="3.40.50.720">
    <property type="entry name" value="NAD(P)-binding Rossmann-like Domain"/>
    <property type="match status" value="1"/>
</dbReference>
<dbReference type="AlphaFoldDB" id="A0A2S5REP5"/>
<dbReference type="SUPFAM" id="SSF69572">
    <property type="entry name" value="Activating enzymes of the ubiquitin-like proteins"/>
    <property type="match status" value="1"/>
</dbReference>
<reference evidence="2 3" key="1">
    <citation type="submission" date="2017-11" db="EMBL/GenBank/DDBJ databases">
        <title>Genome sequence of Entomoplasma lucivorax PIPN-2 (ATCC 49196).</title>
        <authorList>
            <person name="Lo W.-S."/>
            <person name="Gasparich G.E."/>
            <person name="Kuo C.-H."/>
        </authorList>
    </citation>
    <scope>NUCLEOTIDE SEQUENCE [LARGE SCALE GENOMIC DNA]</scope>
    <source>
        <strain evidence="2 3">PIPN-2</strain>
    </source>
</reference>
<dbReference type="STRING" id="1399797.GCA_000518285_02088"/>
<evidence type="ECO:0000313" key="3">
    <source>
        <dbReference type="Proteomes" id="UP000237865"/>
    </source>
</evidence>
<dbReference type="EMBL" id="PHNE01000001">
    <property type="protein sequence ID" value="PPE05796.1"/>
    <property type="molecule type" value="Genomic_DNA"/>
</dbReference>
<dbReference type="GO" id="GO:0008641">
    <property type="term" value="F:ubiquitin-like modifier activating enzyme activity"/>
    <property type="evidence" value="ECO:0007669"/>
    <property type="project" value="InterPro"/>
</dbReference>
<dbReference type="RefSeq" id="WP_028127077.1">
    <property type="nucleotide sequence ID" value="NZ_PHNE01000001.1"/>
</dbReference>
<dbReference type="GO" id="GO:0004792">
    <property type="term" value="F:thiosulfate-cyanide sulfurtransferase activity"/>
    <property type="evidence" value="ECO:0007669"/>
    <property type="project" value="TreeGrafter"/>
</dbReference>
<name>A0A2S5REP5_9MOLU</name>
<comment type="caution">
    <text evidence="2">The sequence shown here is derived from an EMBL/GenBank/DDBJ whole genome shotgun (WGS) entry which is preliminary data.</text>
</comment>
<sequence>MNKYKLSPTFQYQIIDNQIILGKGTKQKILDISYLVEIVNIGSFLSNKLANKKEIIAYINNQKLKMIDWNFLWNNDFLIDSEFNLDSTFSRNEMFWNYKFNNIDFIKKHENLNFIIWGCGGIGNAISFSLASMGFKNFTLIDMDVIEKTNLNRQFLFENADIGNYKNKILAKKLLARFGNLNFKFSLEDVGSNSFIILSADEGNCILDATKFSFLNKAPLLNVGYLNDISVIGPFSLPGNSKVDSSCLNCNYKITNDLKTSKFLINKAPSWIGNNFLSNLIAIKEIINYLNNDFENLESINKRFGVELFSLQSFTISMKRDPKCKFHYKF</sequence>
<dbReference type="InterPro" id="IPR035985">
    <property type="entry name" value="Ubiquitin-activating_enz"/>
</dbReference>